<dbReference type="OrthoDB" id="291007at2759"/>
<keyword evidence="5 7" id="KW-0482">Metalloprotease</keyword>
<feature type="domain" description="Peptidase M12A" evidence="8">
    <location>
        <begin position="150"/>
        <end position="237"/>
    </location>
</feature>
<gene>
    <name evidence="9 11 12" type="ORF">SRAE_X000067500</name>
</gene>
<keyword evidence="1 7" id="KW-0645">Protease</keyword>
<evidence type="ECO:0000313" key="10">
    <source>
        <dbReference type="Proteomes" id="UP000035682"/>
    </source>
</evidence>
<dbReference type="RefSeq" id="XP_024510544.1">
    <property type="nucleotide sequence ID" value="XM_024645047.1"/>
</dbReference>
<evidence type="ECO:0000313" key="11">
    <source>
        <dbReference type="WBParaSite" id="SRAE_X000067500.1"/>
    </source>
</evidence>
<comment type="caution">
    <text evidence="6">Lacks conserved residue(s) required for the propagation of feature annotation.</text>
</comment>
<evidence type="ECO:0000259" key="8">
    <source>
        <dbReference type="PROSITE" id="PS51864"/>
    </source>
</evidence>
<dbReference type="GO" id="GO:0006508">
    <property type="term" value="P:proteolysis"/>
    <property type="evidence" value="ECO:0007669"/>
    <property type="project" value="UniProtKB-KW"/>
</dbReference>
<protein>
    <recommendedName>
        <fullName evidence="7">Metalloendopeptidase</fullName>
        <ecNumber evidence="7">3.4.24.-</ecNumber>
    </recommendedName>
</protein>
<reference evidence="11" key="2">
    <citation type="submission" date="2020-12" db="UniProtKB">
        <authorList>
            <consortium name="WormBaseParasite"/>
        </authorList>
    </citation>
    <scope>IDENTIFICATION</scope>
</reference>
<dbReference type="Gene3D" id="3.40.390.10">
    <property type="entry name" value="Collagenase (Catalytic Domain)"/>
    <property type="match status" value="1"/>
</dbReference>
<evidence type="ECO:0000313" key="12">
    <source>
        <dbReference type="WormBase" id="SRAE_X000067500"/>
    </source>
</evidence>
<dbReference type="Proteomes" id="UP000035682">
    <property type="component" value="Unplaced"/>
</dbReference>
<accession>A0A090N0V5</accession>
<dbReference type="EC" id="3.4.24.-" evidence="7"/>
<dbReference type="Pfam" id="PF01400">
    <property type="entry name" value="Astacin"/>
    <property type="match status" value="1"/>
</dbReference>
<dbReference type="GeneID" id="36383728"/>
<dbReference type="GO" id="GO:0004222">
    <property type="term" value="F:metalloendopeptidase activity"/>
    <property type="evidence" value="ECO:0007669"/>
    <property type="project" value="UniProtKB-UniRule"/>
</dbReference>
<dbReference type="CTD" id="36383728"/>
<dbReference type="SUPFAM" id="SSF55486">
    <property type="entry name" value="Metalloproteases ('zincins'), catalytic domain"/>
    <property type="match status" value="1"/>
</dbReference>
<dbReference type="WBParaSite" id="SRAE_X000067500.1">
    <property type="protein sequence ID" value="SRAE_X000067500.1"/>
    <property type="gene ID" value="WBGene00266234"/>
</dbReference>
<dbReference type="PROSITE" id="PS51864">
    <property type="entry name" value="ASTACIN"/>
    <property type="match status" value="1"/>
</dbReference>
<dbReference type="PANTHER" id="PTHR10127:SF780">
    <property type="entry name" value="METALLOENDOPEPTIDASE"/>
    <property type="match status" value="1"/>
</dbReference>
<sequence length="393" mass="45118">MIFIDKFNIFILHFGIIVNTLMIKNEEVVLRKRSALNTKQIKTNEWINWCLDSETMKEINVLNLKQAFESIEFMSCLLFVEYDTCDQSSEEQMLIFKYDKNIKTIDLEIDPKQNVNGFYKMTIGKRCNESKRCLLRKILSFLGLILNTKRADRDNFIKVNESNIDPFYLKNFVIDNNADTANTSYDYGSIMQLSNFEFRNGMKRTFKIKPSHYEVMLGQGYGLSFTDIKLLNIRYCKASCIDNDMAKNVKCKNGGIINPYSCANCICPNMFAADKFCEKMDPSDSSCPSSEFNATSKKTKLVIKGKKRCNIKIIAKEGKKILITVKKAVLSAIYPCFEGLGLEVKYRKDKTLTGLILCVIPESVSIVSEDETVLLQYNGEQNNHIAIIEYQMK</sequence>
<dbReference type="EMBL" id="LN609530">
    <property type="protein sequence ID" value="CEF71348.2"/>
    <property type="molecule type" value="Genomic_DNA"/>
</dbReference>
<dbReference type="AlphaFoldDB" id="A0A090N0V5"/>
<dbReference type="GO" id="GO:0046872">
    <property type="term" value="F:metal ion binding"/>
    <property type="evidence" value="ECO:0007669"/>
    <property type="project" value="UniProtKB-KW"/>
</dbReference>
<name>A0A090N0V5_STRRB</name>
<evidence type="ECO:0000256" key="6">
    <source>
        <dbReference type="PROSITE-ProRule" id="PRU01211"/>
    </source>
</evidence>
<evidence type="ECO:0000256" key="5">
    <source>
        <dbReference type="ARBA" id="ARBA00023049"/>
    </source>
</evidence>
<dbReference type="InterPro" id="IPR024079">
    <property type="entry name" value="MetalloPept_cat_dom_sf"/>
</dbReference>
<evidence type="ECO:0000256" key="4">
    <source>
        <dbReference type="ARBA" id="ARBA00022833"/>
    </source>
</evidence>
<dbReference type="InterPro" id="IPR001506">
    <property type="entry name" value="Peptidase_M12A"/>
</dbReference>
<organism evidence="9">
    <name type="scientific">Strongyloides ratti</name>
    <name type="common">Parasitic roundworm</name>
    <dbReference type="NCBI Taxonomy" id="34506"/>
    <lineage>
        <taxon>Eukaryota</taxon>
        <taxon>Metazoa</taxon>
        <taxon>Ecdysozoa</taxon>
        <taxon>Nematoda</taxon>
        <taxon>Chromadorea</taxon>
        <taxon>Rhabditida</taxon>
        <taxon>Tylenchina</taxon>
        <taxon>Panagrolaimomorpha</taxon>
        <taxon>Strongyloidoidea</taxon>
        <taxon>Strongyloididae</taxon>
        <taxon>Strongyloides</taxon>
    </lineage>
</organism>
<evidence type="ECO:0000256" key="7">
    <source>
        <dbReference type="RuleBase" id="RU361183"/>
    </source>
</evidence>
<comment type="cofactor">
    <cofactor evidence="7">
        <name>Zn(2+)</name>
        <dbReference type="ChEBI" id="CHEBI:29105"/>
    </cofactor>
    <text evidence="7">Binds 1 zinc ion per subunit.</text>
</comment>
<dbReference type="WormBase" id="SRAE_X000067500">
    <property type="protein sequence ID" value="SRP04178"/>
    <property type="gene ID" value="WBGene00266234"/>
</dbReference>
<dbReference type="PRINTS" id="PR00480">
    <property type="entry name" value="ASTACIN"/>
</dbReference>
<keyword evidence="4 7" id="KW-0862">Zinc</keyword>
<proteinExistence type="predicted"/>
<evidence type="ECO:0000256" key="2">
    <source>
        <dbReference type="ARBA" id="ARBA00022723"/>
    </source>
</evidence>
<keyword evidence="10" id="KW-1185">Reference proteome</keyword>
<keyword evidence="3 7" id="KW-0378">Hydrolase</keyword>
<reference evidence="9 10" key="1">
    <citation type="submission" date="2014-09" db="EMBL/GenBank/DDBJ databases">
        <authorList>
            <person name="Martin A.A."/>
        </authorList>
    </citation>
    <scope>NUCLEOTIDE SEQUENCE</scope>
    <source>
        <strain evidence="10">ED321</strain>
        <strain evidence="9">ED321 Heterogonic</strain>
    </source>
</reference>
<evidence type="ECO:0000256" key="1">
    <source>
        <dbReference type="ARBA" id="ARBA00022670"/>
    </source>
</evidence>
<dbReference type="PANTHER" id="PTHR10127">
    <property type="entry name" value="DISCOIDIN, CUB, EGF, LAMININ , AND ZINC METALLOPROTEASE DOMAIN CONTAINING"/>
    <property type="match status" value="1"/>
</dbReference>
<evidence type="ECO:0000256" key="3">
    <source>
        <dbReference type="ARBA" id="ARBA00022801"/>
    </source>
</evidence>
<keyword evidence="2 7" id="KW-0479">Metal-binding</keyword>
<evidence type="ECO:0000313" key="9">
    <source>
        <dbReference type="EMBL" id="CEF71348.2"/>
    </source>
</evidence>